<feature type="signal peptide" evidence="2">
    <location>
        <begin position="1"/>
        <end position="25"/>
    </location>
</feature>
<dbReference type="InterPro" id="IPR038765">
    <property type="entry name" value="Papain-like_cys_pep_sf"/>
</dbReference>
<dbReference type="SUPFAM" id="SSF54001">
    <property type="entry name" value="Cysteine proteinases"/>
    <property type="match status" value="1"/>
</dbReference>
<organism evidence="4 5">
    <name type="scientific">Novosphingobium aromaticivorans (strain ATCC 700278 / DSM 12444 / CCUG 56034 / CIP 105152 / NBRC 16084 / F199)</name>
    <dbReference type="NCBI Taxonomy" id="279238"/>
    <lineage>
        <taxon>Bacteria</taxon>
        <taxon>Pseudomonadati</taxon>
        <taxon>Pseudomonadota</taxon>
        <taxon>Alphaproteobacteria</taxon>
        <taxon>Sphingomonadales</taxon>
        <taxon>Sphingomonadaceae</taxon>
        <taxon>Novosphingobium</taxon>
    </lineage>
</organism>
<protein>
    <recommendedName>
        <fullName evidence="3">DUF3857 domain-containing protein</fullName>
    </recommendedName>
</protein>
<dbReference type="eggNOG" id="COG1305">
    <property type="taxonomic scope" value="Bacteria"/>
</dbReference>
<feature type="compositionally biased region" description="Polar residues" evidence="1">
    <location>
        <begin position="676"/>
        <end position="688"/>
    </location>
</feature>
<sequence>MQRPDMKPIAAAFLLAPMIAAPAMAASPKALPASNRQVQVVPAPAWVVPPPTPTEQADLPTAAMRFVYVDNQAFAGPAGLESYSAYRIRLLKPEALALGTITLSWLPDAGSARLHALRLIRDGKVTDLTANAKFEVIQRESNLEASMLDGRLTAVYQVPGLQVGDEIEIAQTVTIKDPTLPEHRSGLAILPQGGVPGAFRTRIAWPEGAAIRWQATKDVEVAEPSLVGANRVLSVELRDPAAPEEPVVGAPPRYSIHRLIEFTDFARWPELSARLWPLYDKTSRPAPGSPILAEAAKIAAATSDPTRRAEMALRLVQDRIRYVYVGLDTGNMTPASVDETWTRRFADCKGKTVLLIAILRELGIAAEPMLVNSNGGDGLGLRLPNPGLFDHVIVRATIAGKPWLLDGTRLGDRALDLLPVGAWREGLPLREGGGELEKLPTPSPVHPQAVNLLDIDATAGIDQPALVTARRILRGNDAASLAAWFATVPADQAQRAIKEYWRGEEPWIEGDKASWKLDEDSGILTLTLTGEGELGDPDEAKTENGSVDVPASGLTAPSRLRRPRSQDQTLPWVTAYPSFNCWATTLRLPPPPANQRWDLSGEPFDKLMGGVGYWRRLSLADNVVRTVMSRRFQVPEISAAQATELNGQLASYDGSAATLSLRQTFKGAAKWPQQPQPFSDATDWTQGGTPCAPAQNAKPSAAGQ</sequence>
<dbReference type="InterPro" id="IPR024618">
    <property type="entry name" value="DUF3857"/>
</dbReference>
<name>Q2GA40_NOVAD</name>
<dbReference type="Pfam" id="PF12969">
    <property type="entry name" value="DUF3857"/>
    <property type="match status" value="1"/>
</dbReference>
<dbReference type="Proteomes" id="UP000009134">
    <property type="component" value="Chromosome"/>
</dbReference>
<keyword evidence="2" id="KW-0732">Signal</keyword>
<accession>Q2GA40</accession>
<feature type="domain" description="DUF3857" evidence="3">
    <location>
        <begin position="81"/>
        <end position="243"/>
    </location>
</feature>
<dbReference type="KEGG" id="nar:Saro_0838"/>
<evidence type="ECO:0000256" key="1">
    <source>
        <dbReference type="SAM" id="MobiDB-lite"/>
    </source>
</evidence>
<feature type="region of interest" description="Disordered" evidence="1">
    <location>
        <begin position="669"/>
        <end position="704"/>
    </location>
</feature>
<dbReference type="Gene3D" id="2.60.40.3140">
    <property type="match status" value="1"/>
</dbReference>
<reference evidence="5" key="1">
    <citation type="submission" date="2006-01" db="EMBL/GenBank/DDBJ databases">
        <title>Complete sequence of Novosphingobium aromaticivorans DSM 12444.</title>
        <authorList>
            <consortium name="US DOE Joint Genome Institute"/>
            <person name="Copeland A."/>
            <person name="Lucas S."/>
            <person name="Lapidus A."/>
            <person name="Barry K."/>
            <person name="Detter J.C."/>
            <person name="Glavina T."/>
            <person name="Hammon N."/>
            <person name="Israni S."/>
            <person name="Pitluck S."/>
            <person name="Chain P."/>
            <person name="Malfatti S."/>
            <person name="Shin M."/>
            <person name="Vergez L."/>
            <person name="Schmutz J."/>
            <person name="Larimer F."/>
            <person name="Land M."/>
            <person name="Kyrpides N."/>
            <person name="Ivanova N."/>
            <person name="Fredrickson J."/>
            <person name="Balkwill D."/>
            <person name="Romine M.F."/>
            <person name="Richardson P."/>
        </authorList>
    </citation>
    <scope>NUCLEOTIDE SEQUENCE [LARGE SCALE GENOMIC DNA]</scope>
    <source>
        <strain evidence="5">ATCC 700278 / DSM 12444 / CCUG 56034 / CIP 105152 / NBRC 16084 / F199</strain>
    </source>
</reference>
<dbReference type="EMBL" id="CP000248">
    <property type="protein sequence ID" value="ABD25283.1"/>
    <property type="molecule type" value="Genomic_DNA"/>
</dbReference>
<evidence type="ECO:0000313" key="4">
    <source>
        <dbReference type="EMBL" id="ABD25283.1"/>
    </source>
</evidence>
<feature type="region of interest" description="Disordered" evidence="1">
    <location>
        <begin position="529"/>
        <end position="566"/>
    </location>
</feature>
<feature type="chain" id="PRO_5004208143" description="DUF3857 domain-containing protein" evidence="2">
    <location>
        <begin position="26"/>
        <end position="704"/>
    </location>
</feature>
<dbReference type="AlphaFoldDB" id="Q2GA40"/>
<gene>
    <name evidence="4" type="ordered locus">Saro_0838</name>
</gene>
<evidence type="ECO:0000256" key="2">
    <source>
        <dbReference type="SAM" id="SignalP"/>
    </source>
</evidence>
<dbReference type="Gene3D" id="3.10.620.30">
    <property type="match status" value="1"/>
</dbReference>
<keyword evidence="5" id="KW-1185">Reference proteome</keyword>
<dbReference type="STRING" id="279238.Saro_0838"/>
<evidence type="ECO:0000313" key="5">
    <source>
        <dbReference type="Proteomes" id="UP000009134"/>
    </source>
</evidence>
<proteinExistence type="predicted"/>
<dbReference type="HOGENOM" id="CLU_014046_0_0_5"/>
<evidence type="ECO:0000259" key="3">
    <source>
        <dbReference type="Pfam" id="PF12969"/>
    </source>
</evidence>